<dbReference type="EMBL" id="BRXU01000003">
    <property type="protein sequence ID" value="GLC50030.1"/>
    <property type="molecule type" value="Genomic_DNA"/>
</dbReference>
<protein>
    <submittedName>
        <fullName evidence="2">Uncharacterized protein</fullName>
    </submittedName>
</protein>
<proteinExistence type="predicted"/>
<sequence>MRLRRWRGLLGGGGGGGDGGGGGGGSGGGGGGGGSAGGVGGGSGVGVGSSVGGGGSGGGSGGGGSGGIGGIGGGGGSIFEYFDVVGCSNAQQRALAQPQSPPTISGHQRRLGRSGAIAGGLAGTPAARVQTAAREERMDM</sequence>
<feature type="compositionally biased region" description="Polar residues" evidence="1">
    <location>
        <begin position="91"/>
        <end position="106"/>
    </location>
</feature>
<name>A0A9W6BDY6_9CHLO</name>
<evidence type="ECO:0000256" key="1">
    <source>
        <dbReference type="SAM" id="MobiDB-lite"/>
    </source>
</evidence>
<feature type="compositionally biased region" description="Gly residues" evidence="1">
    <location>
        <begin position="9"/>
        <end position="69"/>
    </location>
</feature>
<gene>
    <name evidence="2" type="primary">PLESTB000777</name>
    <name evidence="2" type="ORF">PLESTB_000334800</name>
</gene>
<evidence type="ECO:0000313" key="3">
    <source>
        <dbReference type="Proteomes" id="UP001165080"/>
    </source>
</evidence>
<keyword evidence="3" id="KW-1185">Reference proteome</keyword>
<reference evidence="2 3" key="1">
    <citation type="journal article" date="2023" name="Commun. Biol.">
        <title>Reorganization of the ancestral sex-determining regions during the evolution of trioecy in Pleodorina starrii.</title>
        <authorList>
            <person name="Takahashi K."/>
            <person name="Suzuki S."/>
            <person name="Kawai-Toyooka H."/>
            <person name="Yamamoto K."/>
            <person name="Hamaji T."/>
            <person name="Ootsuki R."/>
            <person name="Yamaguchi H."/>
            <person name="Kawachi M."/>
            <person name="Higashiyama T."/>
            <person name="Nozaki H."/>
        </authorList>
    </citation>
    <scope>NUCLEOTIDE SEQUENCE [LARGE SCALE GENOMIC DNA]</scope>
    <source>
        <strain evidence="2 3">NIES-4479</strain>
    </source>
</reference>
<feature type="region of interest" description="Disordered" evidence="1">
    <location>
        <begin position="1"/>
        <end position="69"/>
    </location>
</feature>
<evidence type="ECO:0000313" key="2">
    <source>
        <dbReference type="EMBL" id="GLC50030.1"/>
    </source>
</evidence>
<comment type="caution">
    <text evidence="2">The sequence shown here is derived from an EMBL/GenBank/DDBJ whole genome shotgun (WGS) entry which is preliminary data.</text>
</comment>
<feature type="region of interest" description="Disordered" evidence="1">
    <location>
        <begin position="91"/>
        <end position="140"/>
    </location>
</feature>
<accession>A0A9W6BDY6</accession>
<organism evidence="2 3">
    <name type="scientific">Pleodorina starrii</name>
    <dbReference type="NCBI Taxonomy" id="330485"/>
    <lineage>
        <taxon>Eukaryota</taxon>
        <taxon>Viridiplantae</taxon>
        <taxon>Chlorophyta</taxon>
        <taxon>core chlorophytes</taxon>
        <taxon>Chlorophyceae</taxon>
        <taxon>CS clade</taxon>
        <taxon>Chlamydomonadales</taxon>
        <taxon>Volvocaceae</taxon>
        <taxon>Pleodorina</taxon>
    </lineage>
</organism>
<dbReference type="AlphaFoldDB" id="A0A9W6BDY6"/>
<dbReference type="Proteomes" id="UP001165080">
    <property type="component" value="Unassembled WGS sequence"/>
</dbReference>